<dbReference type="EMBL" id="JBHLXJ010000004">
    <property type="protein sequence ID" value="MFC0348986.1"/>
    <property type="molecule type" value="Genomic_DNA"/>
</dbReference>
<evidence type="ECO:0000256" key="2">
    <source>
        <dbReference type="ARBA" id="ARBA00022475"/>
    </source>
</evidence>
<dbReference type="CDD" id="cd02421">
    <property type="entry name" value="Peptidase_C39_likeD"/>
    <property type="match status" value="1"/>
</dbReference>
<dbReference type="NCBIfam" id="TIGR03375">
    <property type="entry name" value="type_I_sec_LssB"/>
    <property type="match status" value="1"/>
</dbReference>
<feature type="transmembrane region" description="Helical" evidence="9">
    <location>
        <begin position="295"/>
        <end position="312"/>
    </location>
</feature>
<organism evidence="13 14">
    <name type="scientific">Undibacterium danionis</name>
    <dbReference type="NCBI Taxonomy" id="1812100"/>
    <lineage>
        <taxon>Bacteria</taxon>
        <taxon>Pseudomonadati</taxon>
        <taxon>Pseudomonadota</taxon>
        <taxon>Betaproteobacteria</taxon>
        <taxon>Burkholderiales</taxon>
        <taxon>Oxalobacteraceae</taxon>
        <taxon>Undibacterium</taxon>
    </lineage>
</organism>
<dbReference type="Pfam" id="PF00005">
    <property type="entry name" value="ABC_tran"/>
    <property type="match status" value="1"/>
</dbReference>
<keyword evidence="5" id="KW-0067">ATP-binding</keyword>
<evidence type="ECO:0000256" key="4">
    <source>
        <dbReference type="ARBA" id="ARBA00022741"/>
    </source>
</evidence>
<feature type="region of interest" description="Disordered" evidence="8">
    <location>
        <begin position="56"/>
        <end position="127"/>
    </location>
</feature>
<protein>
    <submittedName>
        <fullName evidence="13">Type I secretion system permease/ATPase</fullName>
    </submittedName>
</protein>
<keyword evidence="4" id="KW-0547">Nucleotide-binding</keyword>
<sequence>MTQQEKNPAQEAGANLSASSDKVAQHSAGSSVGGSGASSTNKLSGLDVKVMPSHVTNQAPHQAPHQAPNVAANSTVNNAPPNVAHSAAHTPTQTPIQTSAHTAPANPVNPAANAAAHSARNPGPNNIGFGSGIREDLLHRDPLLDCLVELTRIHGRPSTRAALTAGLPLLPQGLTPSLFARAAAHAGFSAKVVRRDLLKIDPALFPAILLLKNNEACLLQSWSADGKTAQLLMPDSGQGAINLTREELMGRYTGVAIFSRPHFRFDQRTPPLVEVPQRHWFWGAILEQSPIFKDILAAALLINLFALAMPLFTMNVYDRVVPNFAVQTLWVFAGGITLVLVLDYAIRLLRGHFISLVSNRIDLKLSALIMERVLGMRMSQRPASVGAFASNLRSFETVRDFIASATVTALIDLPFAILFLFALVWIAWPIVLLPIIGIIIVVIYSYMVQHKMRELSETTFRAAALRNSTLVESLTALETIKAHGAESQMQAKWEKTTAFLAKVNSELKLLSASSMNGASLIQQLVNVAVVVAGVYLIQEKMMSMGGLIAATMLAGRAMAPVAQVVGLMLQFEGAKNSLASLEKIMATPTERSDETAFVHRPEIKGQIEFRNVHFSYPGRTEEALRGVSFKITPGERLVIIGRIGSGKSTLEKLILGLYTPSKGSVLLDDVDLRQLDPADLRRNLGYVEQDSMLFYGTLRENITIRAPYADDSAVVAAAELAGLTEFVNSHPEGFDMLISERGESISGGQRQSIAIARAALLDPPVLLLDEPTSAMDYPSEAQFKERIARYGQHKTMIIVTHRPSLMDLATRIIVVDSGVIVADGSRDKVMHALQTGQIGRAKL</sequence>
<feature type="transmembrane region" description="Helical" evidence="9">
    <location>
        <begin position="544"/>
        <end position="569"/>
    </location>
</feature>
<evidence type="ECO:0000313" key="14">
    <source>
        <dbReference type="Proteomes" id="UP001589844"/>
    </source>
</evidence>
<dbReference type="Gene3D" id="3.40.50.300">
    <property type="entry name" value="P-loop containing nucleotide triphosphate hydrolases"/>
    <property type="match status" value="1"/>
</dbReference>
<feature type="compositionally biased region" description="Polar residues" evidence="8">
    <location>
        <begin position="71"/>
        <end position="80"/>
    </location>
</feature>
<dbReference type="InterPro" id="IPR017750">
    <property type="entry name" value="ATPase_T1SS"/>
</dbReference>
<keyword evidence="2" id="KW-1003">Cell membrane</keyword>
<feature type="region of interest" description="Disordered" evidence="8">
    <location>
        <begin position="1"/>
        <end position="43"/>
    </location>
</feature>
<dbReference type="InterPro" id="IPR036640">
    <property type="entry name" value="ABC1_TM_sf"/>
</dbReference>
<dbReference type="InterPro" id="IPR027417">
    <property type="entry name" value="P-loop_NTPase"/>
</dbReference>
<dbReference type="InterPro" id="IPR005074">
    <property type="entry name" value="Peptidase_C39"/>
</dbReference>
<evidence type="ECO:0000256" key="7">
    <source>
        <dbReference type="ARBA" id="ARBA00023136"/>
    </source>
</evidence>
<feature type="compositionally biased region" description="Polar residues" evidence="8">
    <location>
        <begin position="89"/>
        <end position="99"/>
    </location>
</feature>
<evidence type="ECO:0000259" key="12">
    <source>
        <dbReference type="PROSITE" id="PS50990"/>
    </source>
</evidence>
<evidence type="ECO:0000259" key="10">
    <source>
        <dbReference type="PROSITE" id="PS50893"/>
    </source>
</evidence>
<proteinExistence type="predicted"/>
<evidence type="ECO:0000259" key="11">
    <source>
        <dbReference type="PROSITE" id="PS50929"/>
    </source>
</evidence>
<dbReference type="Pfam" id="PF03412">
    <property type="entry name" value="Peptidase_C39"/>
    <property type="match status" value="1"/>
</dbReference>
<feature type="transmembrane region" description="Helical" evidence="9">
    <location>
        <begin position="426"/>
        <end position="447"/>
    </location>
</feature>
<dbReference type="SUPFAM" id="SSF90123">
    <property type="entry name" value="ABC transporter transmembrane region"/>
    <property type="match status" value="1"/>
</dbReference>
<evidence type="ECO:0000256" key="8">
    <source>
        <dbReference type="SAM" id="MobiDB-lite"/>
    </source>
</evidence>
<feature type="domain" description="ABC transporter" evidence="10">
    <location>
        <begin position="607"/>
        <end position="842"/>
    </location>
</feature>
<dbReference type="InterPro" id="IPR039421">
    <property type="entry name" value="Type_1_exporter"/>
</dbReference>
<keyword evidence="3 9" id="KW-0812">Transmembrane</keyword>
<feature type="domain" description="Peptidase C39" evidence="12">
    <location>
        <begin position="134"/>
        <end position="259"/>
    </location>
</feature>
<dbReference type="Pfam" id="PF00664">
    <property type="entry name" value="ABC_membrane"/>
    <property type="match status" value="1"/>
</dbReference>
<dbReference type="SMART" id="SM00382">
    <property type="entry name" value="AAA"/>
    <property type="match status" value="1"/>
</dbReference>
<comment type="caution">
    <text evidence="13">The sequence shown here is derived from an EMBL/GenBank/DDBJ whole genome shotgun (WGS) entry which is preliminary data.</text>
</comment>
<dbReference type="CDD" id="cd03245">
    <property type="entry name" value="ABCC_bacteriocin_exporters"/>
    <property type="match status" value="1"/>
</dbReference>
<comment type="subcellular location">
    <subcellularLocation>
        <location evidence="1">Cell membrane</location>
        <topology evidence="1">Multi-pass membrane protein</topology>
    </subcellularLocation>
</comment>
<dbReference type="Proteomes" id="UP001589844">
    <property type="component" value="Unassembled WGS sequence"/>
</dbReference>
<keyword evidence="6 9" id="KW-1133">Transmembrane helix</keyword>
<dbReference type="InterPro" id="IPR003593">
    <property type="entry name" value="AAA+_ATPase"/>
</dbReference>
<keyword evidence="7 9" id="KW-0472">Membrane</keyword>
<evidence type="ECO:0000256" key="3">
    <source>
        <dbReference type="ARBA" id="ARBA00022692"/>
    </source>
</evidence>
<keyword evidence="14" id="KW-1185">Reference proteome</keyword>
<feature type="domain" description="ABC transmembrane type-1" evidence="11">
    <location>
        <begin position="295"/>
        <end position="573"/>
    </location>
</feature>
<dbReference type="PROSITE" id="PS50990">
    <property type="entry name" value="PEPTIDASE_C39"/>
    <property type="match status" value="1"/>
</dbReference>
<dbReference type="RefSeq" id="WP_390210291.1">
    <property type="nucleotide sequence ID" value="NZ_JBHLXJ010000004.1"/>
</dbReference>
<gene>
    <name evidence="13" type="ORF">ACFFJH_04145</name>
</gene>
<evidence type="ECO:0000256" key="6">
    <source>
        <dbReference type="ARBA" id="ARBA00022989"/>
    </source>
</evidence>
<name>A0ABV6ID69_9BURK</name>
<feature type="transmembrane region" description="Helical" evidence="9">
    <location>
        <begin position="324"/>
        <end position="346"/>
    </location>
</feature>
<dbReference type="Gene3D" id="1.20.1560.10">
    <property type="entry name" value="ABC transporter type 1, transmembrane domain"/>
    <property type="match status" value="1"/>
</dbReference>
<dbReference type="Gene3D" id="3.90.70.10">
    <property type="entry name" value="Cysteine proteinases"/>
    <property type="match status" value="1"/>
</dbReference>
<dbReference type="PROSITE" id="PS50929">
    <property type="entry name" value="ABC_TM1F"/>
    <property type="match status" value="1"/>
</dbReference>
<dbReference type="PANTHER" id="PTHR24221:SF248">
    <property type="entry name" value="ABC TRANSPORTER TRANSMEMBRANE REGION"/>
    <property type="match status" value="1"/>
</dbReference>
<dbReference type="CDD" id="cd18587">
    <property type="entry name" value="ABC_6TM_LapB_like"/>
    <property type="match status" value="1"/>
</dbReference>
<dbReference type="InterPro" id="IPR011527">
    <property type="entry name" value="ABC1_TM_dom"/>
</dbReference>
<feature type="compositionally biased region" description="Low complexity" evidence="8">
    <location>
        <begin position="100"/>
        <end position="122"/>
    </location>
</feature>
<evidence type="ECO:0000313" key="13">
    <source>
        <dbReference type="EMBL" id="MFC0348986.1"/>
    </source>
</evidence>
<feature type="transmembrane region" description="Helical" evidence="9">
    <location>
        <begin position="401"/>
        <end position="420"/>
    </location>
</feature>
<dbReference type="PROSITE" id="PS50893">
    <property type="entry name" value="ABC_TRANSPORTER_2"/>
    <property type="match status" value="1"/>
</dbReference>
<dbReference type="InterPro" id="IPR003439">
    <property type="entry name" value="ABC_transporter-like_ATP-bd"/>
</dbReference>
<feature type="transmembrane region" description="Helical" evidence="9">
    <location>
        <begin position="518"/>
        <end position="538"/>
    </location>
</feature>
<dbReference type="SUPFAM" id="SSF52540">
    <property type="entry name" value="P-loop containing nucleoside triphosphate hydrolases"/>
    <property type="match status" value="1"/>
</dbReference>
<evidence type="ECO:0000256" key="1">
    <source>
        <dbReference type="ARBA" id="ARBA00004651"/>
    </source>
</evidence>
<accession>A0ABV6ID69</accession>
<evidence type="ECO:0000256" key="9">
    <source>
        <dbReference type="SAM" id="Phobius"/>
    </source>
</evidence>
<reference evidence="13 14" key="1">
    <citation type="submission" date="2024-09" db="EMBL/GenBank/DDBJ databases">
        <authorList>
            <person name="Sun Q."/>
            <person name="Mori K."/>
        </authorList>
    </citation>
    <scope>NUCLEOTIDE SEQUENCE [LARGE SCALE GENOMIC DNA]</scope>
    <source>
        <strain evidence="13 14">CCM 8677</strain>
    </source>
</reference>
<dbReference type="PANTHER" id="PTHR24221">
    <property type="entry name" value="ATP-BINDING CASSETTE SUB-FAMILY B"/>
    <property type="match status" value="1"/>
</dbReference>
<evidence type="ECO:0000256" key="5">
    <source>
        <dbReference type="ARBA" id="ARBA00022840"/>
    </source>
</evidence>